<reference evidence="8 9" key="1">
    <citation type="submission" date="2018-07" db="EMBL/GenBank/DDBJ databases">
        <title>Comparative genomes isolates from brazilian mangrove.</title>
        <authorList>
            <person name="De Araujo J.E."/>
            <person name="Taketani R.G."/>
            <person name="Silva M.C.P."/>
            <person name="Lourenco M.V."/>
            <person name="Oliveira V.M."/>
            <person name="Andreote F.D."/>
        </authorList>
    </citation>
    <scope>NUCLEOTIDE SEQUENCE [LARGE SCALE GENOMIC DNA]</scope>
    <source>
        <strain evidence="8 9">HEX PRIS-MGV</strain>
    </source>
</reference>
<sequence length="276" mass="29801">MLDLYDKIQDAIQVIRGKWDKTPKAGIILGTGLGGLVEEIEEEASFEYSEIPHFPASTATSHRGRLVCGTLCGVPVVAMEGRFHMYEGYSLKQITLPVRVMKALGAELLLCSNAAGGMNPFHNCGDIVLIDDHINLMGDNPLIGINDDRLGPRFPDMCAPYDQELIDKALEIARKEDIVAHRGVFVAVAGPNLETRAEYRFLRAIGADLVGMSTVPEVIVAVHCGLKTVGLSIVTDLCLPDALKPADVAEIIAIANKAEPKLRTLVKGVLTEFAGK</sequence>
<dbReference type="GO" id="GO:0009116">
    <property type="term" value="P:nucleoside metabolic process"/>
    <property type="evidence" value="ECO:0007669"/>
    <property type="project" value="InterPro"/>
</dbReference>
<comment type="similarity">
    <text evidence="2 6">Belongs to the PNP/MTAP phosphorylase family.</text>
</comment>
<dbReference type="InterPro" id="IPR035994">
    <property type="entry name" value="Nucleoside_phosphorylase_sf"/>
</dbReference>
<accession>A0A368KP35</accession>
<dbReference type="CDD" id="cd09009">
    <property type="entry name" value="PNP-EcPNPII_like"/>
    <property type="match status" value="1"/>
</dbReference>
<dbReference type="InterPro" id="IPR018099">
    <property type="entry name" value="Purine_phosphorylase-2_CS"/>
</dbReference>
<evidence type="ECO:0000256" key="3">
    <source>
        <dbReference type="ARBA" id="ARBA00011233"/>
    </source>
</evidence>
<gene>
    <name evidence="8" type="ORF">DTL42_15195</name>
</gene>
<dbReference type="PROSITE" id="PS01240">
    <property type="entry name" value="PNP_MTAP_2"/>
    <property type="match status" value="1"/>
</dbReference>
<evidence type="ECO:0000256" key="5">
    <source>
        <dbReference type="ARBA" id="ARBA00022679"/>
    </source>
</evidence>
<dbReference type="PANTHER" id="PTHR11904">
    <property type="entry name" value="METHYLTHIOADENOSINE/PURINE NUCLEOSIDE PHOSPHORYLASE"/>
    <property type="match status" value="1"/>
</dbReference>
<proteinExistence type="inferred from homology"/>
<dbReference type="InterPro" id="IPR011270">
    <property type="entry name" value="Pur_Nuc_Pase_Ino/Guo-sp"/>
</dbReference>
<dbReference type="InterPro" id="IPR011268">
    <property type="entry name" value="Purine_phosphorylase"/>
</dbReference>
<dbReference type="NCBIfam" id="NF006054">
    <property type="entry name" value="PRK08202.1"/>
    <property type="match status" value="1"/>
</dbReference>
<dbReference type="OrthoDB" id="1523230at2"/>
<dbReference type="Gene3D" id="3.40.50.1580">
    <property type="entry name" value="Nucleoside phosphorylase domain"/>
    <property type="match status" value="1"/>
</dbReference>
<comment type="pathway">
    <text evidence="1 6">Purine metabolism; purine nucleoside salvage.</text>
</comment>
<comment type="caution">
    <text evidence="8">The sequence shown here is derived from an EMBL/GenBank/DDBJ whole genome shotgun (WGS) entry which is preliminary data.</text>
</comment>
<keyword evidence="5 6" id="KW-0808">Transferase</keyword>
<keyword evidence="4 6" id="KW-0328">Glycosyltransferase</keyword>
<evidence type="ECO:0000256" key="4">
    <source>
        <dbReference type="ARBA" id="ARBA00022676"/>
    </source>
</evidence>
<protein>
    <recommendedName>
        <fullName evidence="6">Purine nucleoside phosphorylase</fullName>
        <ecNumber evidence="6">2.4.2.1</ecNumber>
    </recommendedName>
    <alternativeName>
        <fullName evidence="6">Inosine-guanosine phosphorylase</fullName>
    </alternativeName>
</protein>
<dbReference type="SUPFAM" id="SSF53167">
    <property type="entry name" value="Purine and uridine phosphorylases"/>
    <property type="match status" value="1"/>
</dbReference>
<dbReference type="PIRSF" id="PIRSF000477">
    <property type="entry name" value="PurNPase"/>
    <property type="match status" value="1"/>
</dbReference>
<feature type="domain" description="Nucleoside phosphorylase" evidence="7">
    <location>
        <begin position="25"/>
        <end position="270"/>
    </location>
</feature>
<dbReference type="EC" id="2.4.2.1" evidence="6"/>
<dbReference type="NCBIfam" id="TIGR01697">
    <property type="entry name" value="PNPH-PUNA-XAPA"/>
    <property type="match status" value="1"/>
</dbReference>
<dbReference type="Proteomes" id="UP000253562">
    <property type="component" value="Unassembled WGS sequence"/>
</dbReference>
<comment type="subunit">
    <text evidence="3">Homotrimer.</text>
</comment>
<dbReference type="Pfam" id="PF01048">
    <property type="entry name" value="PNP_UDP_1"/>
    <property type="match status" value="1"/>
</dbReference>
<dbReference type="RefSeq" id="WP_114369583.1">
    <property type="nucleotide sequence ID" value="NZ_QPEX01000030.1"/>
</dbReference>
<comment type="function">
    <text evidence="6">The purine nucleoside phosphorylases catalyze the phosphorolytic breakdown of the N-glycosidic bond in the beta-(deoxy)ribonucleoside molecules, with the formation of the corresponding free purine bases and pentose-1-phosphate.</text>
</comment>
<evidence type="ECO:0000256" key="1">
    <source>
        <dbReference type="ARBA" id="ARBA00005058"/>
    </source>
</evidence>
<evidence type="ECO:0000313" key="8">
    <source>
        <dbReference type="EMBL" id="RCS46314.1"/>
    </source>
</evidence>
<dbReference type="NCBIfam" id="TIGR01700">
    <property type="entry name" value="PNPH"/>
    <property type="match status" value="1"/>
</dbReference>
<dbReference type="UniPathway" id="UPA00606"/>
<organism evidence="8 9">
    <name type="scientific">Bremerella cremea</name>
    <dbReference type="NCBI Taxonomy" id="1031537"/>
    <lineage>
        <taxon>Bacteria</taxon>
        <taxon>Pseudomonadati</taxon>
        <taxon>Planctomycetota</taxon>
        <taxon>Planctomycetia</taxon>
        <taxon>Pirellulales</taxon>
        <taxon>Pirellulaceae</taxon>
        <taxon>Bremerella</taxon>
    </lineage>
</organism>
<dbReference type="GO" id="GO:0005737">
    <property type="term" value="C:cytoplasm"/>
    <property type="evidence" value="ECO:0007669"/>
    <property type="project" value="TreeGrafter"/>
</dbReference>
<dbReference type="AlphaFoldDB" id="A0A368KP35"/>
<dbReference type="GO" id="GO:0004731">
    <property type="term" value="F:purine-nucleoside phosphorylase activity"/>
    <property type="evidence" value="ECO:0007669"/>
    <property type="project" value="UniProtKB-EC"/>
</dbReference>
<dbReference type="PANTHER" id="PTHR11904:SF9">
    <property type="entry name" value="PURINE NUCLEOSIDE PHOSPHORYLASE-RELATED"/>
    <property type="match status" value="1"/>
</dbReference>
<evidence type="ECO:0000256" key="2">
    <source>
        <dbReference type="ARBA" id="ARBA00006751"/>
    </source>
</evidence>
<evidence type="ECO:0000259" key="7">
    <source>
        <dbReference type="Pfam" id="PF01048"/>
    </source>
</evidence>
<evidence type="ECO:0000313" key="9">
    <source>
        <dbReference type="Proteomes" id="UP000253562"/>
    </source>
</evidence>
<dbReference type="EMBL" id="QPEX01000030">
    <property type="protein sequence ID" value="RCS46314.1"/>
    <property type="molecule type" value="Genomic_DNA"/>
</dbReference>
<name>A0A368KP35_9BACT</name>
<dbReference type="InterPro" id="IPR000845">
    <property type="entry name" value="Nucleoside_phosphorylase_d"/>
</dbReference>
<evidence type="ECO:0000256" key="6">
    <source>
        <dbReference type="PIRNR" id="PIRNR000477"/>
    </source>
</evidence>